<protein>
    <recommendedName>
        <fullName evidence="3">GIY-YIG nuclease family protein</fullName>
    </recommendedName>
</protein>
<dbReference type="Proteomes" id="UP000828234">
    <property type="component" value="Segment"/>
</dbReference>
<sequence>MKVKTVDERIEQFKTVHGDRYDYSLLTNPIKWDSKIPVICSKHGVFETIVNNHHRGVGCPVCAGVKLLSREEKINRAVAIHGDKYDYSLWPNTFTMNDKVVTICPIHGEWSHVVANHINRKCGCPACANNLPRTFDKFVRQARAIHGDKYGYVHQGDVRNNTDVTIICDVHGEFQQSVSNHLSGKGCNACAITGFNTSKPGTVYILQANDCFKVGITNKWEQRLKQLRNETPFDFTVISVLNFDNGGDAKAVETFMLKFHESAGLSGFSGAAEWRKGTPKINLTKGA</sequence>
<evidence type="ECO:0008006" key="3">
    <source>
        <dbReference type="Google" id="ProtNLM"/>
    </source>
</evidence>
<dbReference type="EMBL" id="MZ398021">
    <property type="protein sequence ID" value="QXG78671.1"/>
    <property type="molecule type" value="Genomic_DNA"/>
</dbReference>
<keyword evidence="2" id="KW-1185">Reference proteome</keyword>
<dbReference type="Pfam" id="PF13455">
    <property type="entry name" value="MUG113"/>
    <property type="match status" value="1"/>
</dbReference>
<evidence type="ECO:0000313" key="2">
    <source>
        <dbReference type="Proteomes" id="UP000828234"/>
    </source>
</evidence>
<dbReference type="GeneID" id="78058346"/>
<dbReference type="KEGG" id="vg:78058346"/>
<proteinExistence type="predicted"/>
<evidence type="ECO:0000313" key="1">
    <source>
        <dbReference type="EMBL" id="QXG78671.1"/>
    </source>
</evidence>
<reference evidence="1" key="1">
    <citation type="submission" date="2021-06" db="EMBL/GenBank/DDBJ databases">
        <authorList>
            <person name="Zhang G."/>
            <person name="Liu Y."/>
            <person name="Wang J."/>
            <person name="Chen Y."/>
        </authorList>
    </citation>
    <scope>NUCLEOTIDE SEQUENCE</scope>
    <source>
        <strain evidence="1">Klebsiella pneumoniae 1118</strain>
    </source>
</reference>
<name>A0AAE7S3I2_9CAUD</name>
<accession>A0AAE7S3I2</accession>
<dbReference type="RefSeq" id="YP_010683808.1">
    <property type="nucleotide sequence ID" value="NC_071130.1"/>
</dbReference>
<organism evidence="1 2">
    <name type="scientific">Klebsiella phage BUCT_47333</name>
    <dbReference type="NCBI Taxonomy" id="2849972"/>
    <lineage>
        <taxon>Viruses</taxon>
        <taxon>Duplodnaviria</taxon>
        <taxon>Heunggongvirae</taxon>
        <taxon>Uroviricota</taxon>
        <taxon>Caudoviricetes</taxon>
        <taxon>Jameshumphriesvirinae</taxon>
        <taxon>Ringroadvirus</taxon>
        <taxon>Ringroadvirus BUCT47333</taxon>
    </lineage>
</organism>